<proteinExistence type="predicted"/>
<feature type="compositionally biased region" description="Polar residues" evidence="1">
    <location>
        <begin position="157"/>
        <end position="168"/>
    </location>
</feature>
<evidence type="ECO:0000313" key="3">
    <source>
        <dbReference type="Proteomes" id="UP000315226"/>
    </source>
</evidence>
<gene>
    <name evidence="2" type="ORF">SGA01_15140</name>
</gene>
<dbReference type="EMBL" id="BJMN01000010">
    <property type="protein sequence ID" value="GEB55909.1"/>
    <property type="molecule type" value="Genomic_DNA"/>
</dbReference>
<feature type="region of interest" description="Disordered" evidence="1">
    <location>
        <begin position="144"/>
        <end position="168"/>
    </location>
</feature>
<comment type="caution">
    <text evidence="2">The sequence shown here is derived from an EMBL/GenBank/DDBJ whole genome shotgun (WGS) entry which is preliminary data.</text>
</comment>
<sequence length="168" mass="16618">MRSARGASAQLTGTALAEVRVEQSGQGSAVQSTARQVGSALGAAVIGGPLSPQLAHTLPDHVDSVPGVPPQAASQLVEATRRSAGSAIDTLRAQGTDGPLGAAAPAAVSALDDGFAEATRTTLFAASGFQALGLLAALRIPGTRTAPTREVRGSATKGAQDTVPTDGR</sequence>
<dbReference type="OrthoDB" id="7375466at2"/>
<protein>
    <submittedName>
        <fullName evidence="2">Uncharacterized protein</fullName>
    </submittedName>
</protein>
<dbReference type="AlphaFoldDB" id="A0A4Y3REX1"/>
<evidence type="ECO:0000313" key="2">
    <source>
        <dbReference type="EMBL" id="GEB55909.1"/>
    </source>
</evidence>
<accession>A0A4Y3REX1</accession>
<organism evidence="2 3">
    <name type="scientific">Streptomyces gardneri</name>
    <dbReference type="NCBI Taxonomy" id="66892"/>
    <lineage>
        <taxon>Bacteria</taxon>
        <taxon>Bacillati</taxon>
        <taxon>Actinomycetota</taxon>
        <taxon>Actinomycetes</taxon>
        <taxon>Kitasatosporales</taxon>
        <taxon>Streptomycetaceae</taxon>
        <taxon>Streptomyces</taxon>
    </lineage>
</organism>
<name>A0A4Y3REX1_9ACTN</name>
<keyword evidence="3" id="KW-1185">Reference proteome</keyword>
<dbReference type="RefSeq" id="WP_141294541.1">
    <property type="nucleotide sequence ID" value="NZ_BJMN01000010.1"/>
</dbReference>
<evidence type="ECO:0000256" key="1">
    <source>
        <dbReference type="SAM" id="MobiDB-lite"/>
    </source>
</evidence>
<dbReference type="Proteomes" id="UP000315226">
    <property type="component" value="Unassembled WGS sequence"/>
</dbReference>
<reference evidence="2 3" key="1">
    <citation type="submission" date="2019-06" db="EMBL/GenBank/DDBJ databases">
        <title>Whole genome shotgun sequence of Streptomyces gardneri NBRC 12865.</title>
        <authorList>
            <person name="Hosoyama A."/>
            <person name="Uohara A."/>
            <person name="Ohji S."/>
            <person name="Ichikawa N."/>
        </authorList>
    </citation>
    <scope>NUCLEOTIDE SEQUENCE [LARGE SCALE GENOMIC DNA]</scope>
    <source>
        <strain evidence="2 3">NBRC 12865</strain>
    </source>
</reference>